<dbReference type="AlphaFoldDB" id="A0A164KXV8"/>
<dbReference type="Proteomes" id="UP000076858">
    <property type="component" value="Unassembled WGS sequence"/>
</dbReference>
<accession>A0A164KXV8</accession>
<evidence type="ECO:0000313" key="3">
    <source>
        <dbReference type="Proteomes" id="UP000076858"/>
    </source>
</evidence>
<proteinExistence type="predicted"/>
<sequence>MAAKRLNQATLTVTIEVLEKEIPKHLKNYEDAASENRLQEAEFIKSQRKGDPAFQALNHAYDEMEDVKKWWNSQSVKTPESRVLAFKTFHEFENMDHVERWAYRMIMFQYIPESDKIIMNYNSPDGKIYPINFVRDGRYQQYYGQGEKRDREDDIEEDGENKKPKLEIQETEQDKVIRPASPDTARRVESSAKKGRFEGSGTELVGGVTISLGPPRSLIQLKTTTISCDVILRDFHLLDYAFGFSQFESGWKLRTGQATAGADFTFNFVDRFTRYNRVAAQCIPLDIPALCLDQKARAAID</sequence>
<feature type="compositionally biased region" description="Basic and acidic residues" evidence="1">
    <location>
        <begin position="184"/>
        <end position="193"/>
    </location>
</feature>
<feature type="compositionally biased region" description="Basic and acidic residues" evidence="1">
    <location>
        <begin position="160"/>
        <end position="177"/>
    </location>
</feature>
<keyword evidence="3" id="KW-1185">Reference proteome</keyword>
<protein>
    <submittedName>
        <fullName evidence="2">Uncharacterized protein</fullName>
    </submittedName>
</protein>
<dbReference type="EMBL" id="LRGB01003241">
    <property type="protein sequence ID" value="KZS03626.1"/>
    <property type="molecule type" value="Genomic_DNA"/>
</dbReference>
<name>A0A164KXV8_9CRUS</name>
<feature type="region of interest" description="Disordered" evidence="1">
    <location>
        <begin position="144"/>
        <end position="193"/>
    </location>
</feature>
<gene>
    <name evidence="2" type="ORF">APZ42_033614</name>
</gene>
<reference evidence="2 3" key="1">
    <citation type="submission" date="2016-03" db="EMBL/GenBank/DDBJ databases">
        <title>EvidentialGene: Evidence-directed Construction of Genes on Genomes.</title>
        <authorList>
            <person name="Gilbert D.G."/>
            <person name="Choi J.-H."/>
            <person name="Mockaitis K."/>
            <person name="Colbourne J."/>
            <person name="Pfrender M."/>
        </authorList>
    </citation>
    <scope>NUCLEOTIDE SEQUENCE [LARGE SCALE GENOMIC DNA]</scope>
    <source>
        <strain evidence="2 3">Xinb3</strain>
        <tissue evidence="2">Complete organism</tissue>
    </source>
</reference>
<organism evidence="2 3">
    <name type="scientific">Daphnia magna</name>
    <dbReference type="NCBI Taxonomy" id="35525"/>
    <lineage>
        <taxon>Eukaryota</taxon>
        <taxon>Metazoa</taxon>
        <taxon>Ecdysozoa</taxon>
        <taxon>Arthropoda</taxon>
        <taxon>Crustacea</taxon>
        <taxon>Branchiopoda</taxon>
        <taxon>Diplostraca</taxon>
        <taxon>Cladocera</taxon>
        <taxon>Anomopoda</taxon>
        <taxon>Daphniidae</taxon>
        <taxon>Daphnia</taxon>
    </lineage>
</organism>
<evidence type="ECO:0000313" key="2">
    <source>
        <dbReference type="EMBL" id="KZS03626.1"/>
    </source>
</evidence>
<evidence type="ECO:0000256" key="1">
    <source>
        <dbReference type="SAM" id="MobiDB-lite"/>
    </source>
</evidence>
<comment type="caution">
    <text evidence="2">The sequence shown here is derived from an EMBL/GenBank/DDBJ whole genome shotgun (WGS) entry which is preliminary data.</text>
</comment>